<name>A0ABX9A9W2_9SPHN</name>
<reference evidence="1 2" key="1">
    <citation type="submission" date="2021-08" db="EMBL/GenBank/DDBJ databases">
        <title>Comparative Genomics Analysis of the Genus Qipengyuania Reveals Extensive Genetic Diversity and Metabolic Versatility, Including the Description of Fifteen Novel Species.</title>
        <authorList>
            <person name="Liu Y."/>
        </authorList>
    </citation>
    <scope>NUCLEOTIDE SEQUENCE [LARGE SCALE GENOMIC DNA]</scope>
    <source>
        <strain evidence="1 2">1NDH1</strain>
    </source>
</reference>
<sequence length="51" mass="5967">MACPPHVLRWINELCYWVLLSSDGERCLCQSQVGFLTEADAEANFRWWYAS</sequence>
<evidence type="ECO:0000313" key="2">
    <source>
        <dbReference type="Proteomes" id="UP000824321"/>
    </source>
</evidence>
<evidence type="ECO:0000313" key="1">
    <source>
        <dbReference type="EMBL" id="QZD96018.1"/>
    </source>
</evidence>
<dbReference type="RefSeq" id="WP_221431743.1">
    <property type="nucleotide sequence ID" value="NZ_CP081294.1"/>
</dbReference>
<protein>
    <submittedName>
        <fullName evidence="1">Uncharacterized protein</fullName>
    </submittedName>
</protein>
<proteinExistence type="predicted"/>
<dbReference type="Proteomes" id="UP000824321">
    <property type="component" value="Chromosome"/>
</dbReference>
<accession>A0ABX9A9W2</accession>
<organism evidence="1 2">
    <name type="scientific">Qipengyuania gelatinilytica</name>
    <dbReference type="NCBI Taxonomy" id="2867231"/>
    <lineage>
        <taxon>Bacteria</taxon>
        <taxon>Pseudomonadati</taxon>
        <taxon>Pseudomonadota</taxon>
        <taxon>Alphaproteobacteria</taxon>
        <taxon>Sphingomonadales</taxon>
        <taxon>Erythrobacteraceae</taxon>
        <taxon>Qipengyuania</taxon>
    </lineage>
</organism>
<keyword evidence="2" id="KW-1185">Reference proteome</keyword>
<gene>
    <name evidence="1" type="ORF">K3136_04735</name>
</gene>
<dbReference type="EMBL" id="CP081294">
    <property type="protein sequence ID" value="QZD96018.1"/>
    <property type="molecule type" value="Genomic_DNA"/>
</dbReference>